<dbReference type="RefSeq" id="WP_172697893.1">
    <property type="nucleotide sequence ID" value="NZ_WKPR01000020.1"/>
</dbReference>
<evidence type="ECO:0000256" key="2">
    <source>
        <dbReference type="ARBA" id="ARBA00022801"/>
    </source>
</evidence>
<gene>
    <name evidence="5" type="ORF">GKE97_16775</name>
</gene>
<feature type="region of interest" description="Disordered" evidence="4">
    <location>
        <begin position="338"/>
        <end position="384"/>
    </location>
</feature>
<evidence type="ECO:0000256" key="1">
    <source>
        <dbReference type="ARBA" id="ARBA00022670"/>
    </source>
</evidence>
<name>A0A6I2R831_FLAPL</name>
<evidence type="ECO:0000313" key="5">
    <source>
        <dbReference type="EMBL" id="MSB21160.1"/>
    </source>
</evidence>
<comment type="caution">
    <text evidence="5">The sequence shown here is derived from an EMBL/GenBank/DDBJ whole genome shotgun (WGS) entry which is preliminary data.</text>
</comment>
<dbReference type="GO" id="GO:0006515">
    <property type="term" value="P:protein quality control for misfolded or incompletely synthesized proteins"/>
    <property type="evidence" value="ECO:0007669"/>
    <property type="project" value="TreeGrafter"/>
</dbReference>
<feature type="compositionally biased region" description="Basic and acidic residues" evidence="4">
    <location>
        <begin position="375"/>
        <end position="384"/>
    </location>
</feature>
<dbReference type="CDD" id="cd07016">
    <property type="entry name" value="S14_ClpP_1"/>
    <property type="match status" value="1"/>
</dbReference>
<dbReference type="GO" id="GO:0051117">
    <property type="term" value="F:ATPase binding"/>
    <property type="evidence" value="ECO:0007669"/>
    <property type="project" value="TreeGrafter"/>
</dbReference>
<dbReference type="GO" id="GO:0009368">
    <property type="term" value="C:endopeptidase Clp complex"/>
    <property type="evidence" value="ECO:0007669"/>
    <property type="project" value="TreeGrafter"/>
</dbReference>
<feature type="compositionally biased region" description="Gly residues" evidence="4">
    <location>
        <begin position="353"/>
        <end position="367"/>
    </location>
</feature>
<evidence type="ECO:0000313" key="6">
    <source>
        <dbReference type="Proteomes" id="UP000434475"/>
    </source>
</evidence>
<organism evidence="5 6">
    <name type="scientific">Flavonifractor plautii</name>
    <name type="common">Fusobacterium plautii</name>
    <dbReference type="NCBI Taxonomy" id="292800"/>
    <lineage>
        <taxon>Bacteria</taxon>
        <taxon>Bacillati</taxon>
        <taxon>Bacillota</taxon>
        <taxon>Clostridia</taxon>
        <taxon>Eubacteriales</taxon>
        <taxon>Oscillospiraceae</taxon>
        <taxon>Flavonifractor</taxon>
    </lineage>
</organism>
<dbReference type="Pfam" id="PF00574">
    <property type="entry name" value="CLP_protease"/>
    <property type="match status" value="1"/>
</dbReference>
<dbReference type="PANTHER" id="PTHR10381:SF70">
    <property type="entry name" value="ATP-DEPENDENT CLP PROTEASE PROTEOLYTIC SUBUNIT"/>
    <property type="match status" value="1"/>
</dbReference>
<dbReference type="InterPro" id="IPR029045">
    <property type="entry name" value="ClpP/crotonase-like_dom_sf"/>
</dbReference>
<dbReference type="Proteomes" id="UP000434475">
    <property type="component" value="Unassembled WGS sequence"/>
</dbReference>
<keyword evidence="3" id="KW-0720">Serine protease</keyword>
<dbReference type="SUPFAM" id="SSF52096">
    <property type="entry name" value="ClpP/crotonase"/>
    <property type="match status" value="1"/>
</dbReference>
<keyword evidence="2" id="KW-0378">Hydrolase</keyword>
<accession>A0A6I2R831</accession>
<evidence type="ECO:0000256" key="4">
    <source>
        <dbReference type="SAM" id="MobiDB-lite"/>
    </source>
</evidence>
<dbReference type="PANTHER" id="PTHR10381">
    <property type="entry name" value="ATP-DEPENDENT CLP PROTEASE PROTEOLYTIC SUBUNIT"/>
    <property type="match status" value="1"/>
</dbReference>
<proteinExistence type="predicted"/>
<protein>
    <submittedName>
        <fullName evidence="5">Clp protease ClpP</fullName>
    </submittedName>
</protein>
<dbReference type="AlphaFoldDB" id="A0A6I2R831"/>
<dbReference type="InterPro" id="IPR023562">
    <property type="entry name" value="ClpP/TepA"/>
</dbReference>
<dbReference type="EMBL" id="WKPR01000020">
    <property type="protein sequence ID" value="MSB21160.1"/>
    <property type="molecule type" value="Genomic_DNA"/>
</dbReference>
<dbReference type="GO" id="GO:0004252">
    <property type="term" value="F:serine-type endopeptidase activity"/>
    <property type="evidence" value="ECO:0007669"/>
    <property type="project" value="TreeGrafter"/>
</dbReference>
<sequence>MAQEQSRAQAQHKQVKNKHFWTFRAAAGDNAAPELILYGDIASETWWGDEVTPRQFTEELDALGAVPEIVVRINSGGGDVFAANAIYTRLKDNAAKITVKIDGWAASAATIVAMAGDVIEIPGNGVFMVHDPSLGLLGYFNEADLAKMTEELKVVKQSIVNAYVLKTGKDAAEVAAIMAAESWFDGKQAVDAGFCDKLMFEDAETTIENAAKIVVNSVSLDLNRYPNMPISLLNRTTARTHGGFSNKSTTKEPKRSEENMDGIKDIKTVADLKAAFPDLTKQIEEAATDAERKRIQDIEDVAIAGYETIVADAKFKTPIAAGDVAKAILAEQKKQGGKYIQDRDDDAHASGAGDVGTGGQREGAGGDGPDEVDAAIDKLFPDVK</sequence>
<keyword evidence="1 5" id="KW-0645">Protease</keyword>
<dbReference type="Gene3D" id="3.90.226.10">
    <property type="entry name" value="2-enoyl-CoA Hydratase, Chain A, domain 1"/>
    <property type="match status" value="1"/>
</dbReference>
<dbReference type="GO" id="GO:0004176">
    <property type="term" value="F:ATP-dependent peptidase activity"/>
    <property type="evidence" value="ECO:0007669"/>
    <property type="project" value="TreeGrafter"/>
</dbReference>
<dbReference type="NCBIfam" id="NF045542">
    <property type="entry name" value="Clp_rel_HeadMat"/>
    <property type="match status" value="1"/>
</dbReference>
<evidence type="ECO:0000256" key="3">
    <source>
        <dbReference type="ARBA" id="ARBA00022825"/>
    </source>
</evidence>
<reference evidence="5 6" key="1">
    <citation type="journal article" date="2019" name="Nat. Med.">
        <title>A library of human gut bacterial isolates paired with longitudinal multiomics data enables mechanistic microbiome research.</title>
        <authorList>
            <person name="Poyet M."/>
            <person name="Groussin M."/>
            <person name="Gibbons S.M."/>
            <person name="Avila-Pacheco J."/>
            <person name="Jiang X."/>
            <person name="Kearney S.M."/>
            <person name="Perrotta A.R."/>
            <person name="Berdy B."/>
            <person name="Zhao S."/>
            <person name="Lieberman T.D."/>
            <person name="Swanson P.K."/>
            <person name="Smith M."/>
            <person name="Roesemann S."/>
            <person name="Alexander J.E."/>
            <person name="Rich S.A."/>
            <person name="Livny J."/>
            <person name="Vlamakis H."/>
            <person name="Clish C."/>
            <person name="Bullock K."/>
            <person name="Deik A."/>
            <person name="Scott J."/>
            <person name="Pierce K.A."/>
            <person name="Xavier R.J."/>
            <person name="Alm E.J."/>
        </authorList>
    </citation>
    <scope>NUCLEOTIDE SEQUENCE [LARGE SCALE GENOMIC DNA]</scope>
    <source>
        <strain evidence="5 6">BIOML-A2</strain>
    </source>
</reference>